<proteinExistence type="inferred from homology"/>
<keyword evidence="3" id="KW-0963">Cytoplasm</keyword>
<evidence type="ECO:0000256" key="1">
    <source>
        <dbReference type="ARBA" id="ARBA00022988"/>
    </source>
</evidence>
<comment type="caution">
    <text evidence="4">The sequence shown here is derived from an EMBL/GenBank/DDBJ whole genome shotgun (WGS) entry which is preliminary data.</text>
</comment>
<comment type="similarity">
    <text evidence="3">Belongs to the UreF family.</text>
</comment>
<dbReference type="HAMAP" id="MF_01385">
    <property type="entry name" value="UreF"/>
    <property type="match status" value="1"/>
</dbReference>
<evidence type="ECO:0000256" key="2">
    <source>
        <dbReference type="ARBA" id="ARBA00023186"/>
    </source>
</evidence>
<dbReference type="Pfam" id="PF01730">
    <property type="entry name" value="UreF"/>
    <property type="match status" value="1"/>
</dbReference>
<dbReference type="InterPro" id="IPR002639">
    <property type="entry name" value="UreF"/>
</dbReference>
<gene>
    <name evidence="3" type="primary">ureF</name>
    <name evidence="4" type="ORF">CLV41_102278</name>
</gene>
<name>A0A2S3UZB0_9HYPH</name>
<evidence type="ECO:0000256" key="3">
    <source>
        <dbReference type="HAMAP-Rule" id="MF_01385"/>
    </source>
</evidence>
<sequence length="259" mass="26883">MMGIPTAIPAGIATTAPLMTEAVTLPALYRLLTFLSPAFPIGAFTYSHGLEQVIDQGGVNSAGDLQVWLQDILRFGAGRSDAILLKETFQAAGRGDADTVEELRELGLALQPSKERHLESSAQGTAFLAAVAGSWMPPSGTPAGRLFAGVATGVAGENRDPWPYPVVLGLVCAAHAIPEAAALTSFLHTFTANLISVAVRVVPLGQSDGQKVLAALEPVIAGVANEAAACGLDDLGSSTFLADIASMAHETQYSRLFRS</sequence>
<reference evidence="4 5" key="1">
    <citation type="submission" date="2018-01" db="EMBL/GenBank/DDBJ databases">
        <title>Genomic Encyclopedia of Archaeal and Bacterial Type Strains, Phase II (KMG-II): from individual species to whole genera.</title>
        <authorList>
            <person name="Goeker M."/>
        </authorList>
    </citation>
    <scope>NUCLEOTIDE SEQUENCE [LARGE SCALE GENOMIC DNA]</scope>
    <source>
        <strain evidence="4 5">DSM 17023</strain>
    </source>
</reference>
<organism evidence="4 5">
    <name type="scientific">Roseibium marinum</name>
    <dbReference type="NCBI Taxonomy" id="281252"/>
    <lineage>
        <taxon>Bacteria</taxon>
        <taxon>Pseudomonadati</taxon>
        <taxon>Pseudomonadota</taxon>
        <taxon>Alphaproteobacteria</taxon>
        <taxon>Hyphomicrobiales</taxon>
        <taxon>Stappiaceae</taxon>
        <taxon>Roseibium</taxon>
    </lineage>
</organism>
<protein>
    <recommendedName>
        <fullName evidence="3">Urease accessory protein UreF</fullName>
    </recommendedName>
</protein>
<comment type="subunit">
    <text evidence="3">UreD, UreF and UreG form a complex that acts as a GTP-hydrolysis-dependent molecular chaperone, activating the urease apoprotein by helping to assemble the nickel containing metallocenter of UreC. The UreE protein probably delivers the nickel.</text>
</comment>
<evidence type="ECO:0000313" key="5">
    <source>
        <dbReference type="Proteomes" id="UP000236959"/>
    </source>
</evidence>
<dbReference type="Proteomes" id="UP000236959">
    <property type="component" value="Unassembled WGS sequence"/>
</dbReference>
<dbReference type="GO" id="GO:0005737">
    <property type="term" value="C:cytoplasm"/>
    <property type="evidence" value="ECO:0007669"/>
    <property type="project" value="UniProtKB-SubCell"/>
</dbReference>
<comment type="subcellular location">
    <subcellularLocation>
        <location evidence="3">Cytoplasm</location>
    </subcellularLocation>
</comment>
<accession>A0A2S3UZB0</accession>
<keyword evidence="1 3" id="KW-0996">Nickel insertion</keyword>
<keyword evidence="2 3" id="KW-0143">Chaperone</keyword>
<comment type="function">
    <text evidence="3">Required for maturation of urease via the functional incorporation of the urease nickel metallocenter.</text>
</comment>
<dbReference type="PANTHER" id="PTHR33620">
    <property type="entry name" value="UREASE ACCESSORY PROTEIN F"/>
    <property type="match status" value="1"/>
</dbReference>
<dbReference type="PIRSF" id="PIRSF009467">
    <property type="entry name" value="Ureas_acces_UreF"/>
    <property type="match status" value="1"/>
</dbReference>
<dbReference type="InterPro" id="IPR038277">
    <property type="entry name" value="UreF_sf"/>
</dbReference>
<dbReference type="PANTHER" id="PTHR33620:SF1">
    <property type="entry name" value="UREASE ACCESSORY PROTEIN F"/>
    <property type="match status" value="1"/>
</dbReference>
<keyword evidence="5" id="KW-1185">Reference proteome</keyword>
<dbReference type="GO" id="GO:0016151">
    <property type="term" value="F:nickel cation binding"/>
    <property type="evidence" value="ECO:0007669"/>
    <property type="project" value="UniProtKB-UniRule"/>
</dbReference>
<dbReference type="EMBL" id="PPCN01000002">
    <property type="protein sequence ID" value="POF32873.1"/>
    <property type="molecule type" value="Genomic_DNA"/>
</dbReference>
<dbReference type="AlphaFoldDB" id="A0A2S3UZB0"/>
<evidence type="ECO:0000313" key="4">
    <source>
        <dbReference type="EMBL" id="POF32873.1"/>
    </source>
</evidence>
<dbReference type="Gene3D" id="1.10.4190.10">
    <property type="entry name" value="Urease accessory protein UreF"/>
    <property type="match status" value="1"/>
</dbReference>